<dbReference type="Pfam" id="PF04570">
    <property type="entry name" value="zf-FLZ"/>
    <property type="match status" value="1"/>
</dbReference>
<name>A0A9Q0HXH6_9POAL</name>
<accession>A0A9Q0HXH6</accession>
<evidence type="ECO:0000313" key="9">
    <source>
        <dbReference type="Proteomes" id="UP001151287"/>
    </source>
</evidence>
<dbReference type="EMBL" id="JAMQYH010000001">
    <property type="protein sequence ID" value="KAJ1701278.1"/>
    <property type="molecule type" value="Genomic_DNA"/>
</dbReference>
<evidence type="ECO:0000256" key="6">
    <source>
        <dbReference type="SAM" id="MobiDB-lite"/>
    </source>
</evidence>
<feature type="region of interest" description="Disordered" evidence="6">
    <location>
        <begin position="1"/>
        <end position="20"/>
    </location>
</feature>
<evidence type="ECO:0000313" key="8">
    <source>
        <dbReference type="EMBL" id="KAJ1701278.1"/>
    </source>
</evidence>
<protein>
    <recommendedName>
        <fullName evidence="7">FLZ-type domain-containing protein</fullName>
    </recommendedName>
</protein>
<feature type="zinc finger region" description="FLZ-type" evidence="5">
    <location>
        <begin position="80"/>
        <end position="124"/>
    </location>
</feature>
<evidence type="ECO:0000256" key="1">
    <source>
        <dbReference type="ARBA" id="ARBA00004496"/>
    </source>
</evidence>
<dbReference type="PANTHER" id="PTHR33059:SF4">
    <property type="entry name" value="FCS-LIKE ZINC FINGER 5"/>
    <property type="match status" value="1"/>
</dbReference>
<evidence type="ECO:0000256" key="3">
    <source>
        <dbReference type="ARBA" id="ARBA00022490"/>
    </source>
</evidence>
<keyword evidence="4" id="KW-0479">Metal-binding</keyword>
<evidence type="ECO:0000256" key="5">
    <source>
        <dbReference type="PROSITE-ProRule" id="PRU01131"/>
    </source>
</evidence>
<dbReference type="PANTHER" id="PTHR33059">
    <property type="entry name" value="FCS-LIKE ZINC FINGER 5"/>
    <property type="match status" value="1"/>
</dbReference>
<feature type="compositionally biased region" description="Basic residues" evidence="6">
    <location>
        <begin position="1"/>
        <end position="11"/>
    </location>
</feature>
<proteinExistence type="inferred from homology"/>
<dbReference type="GO" id="GO:0046872">
    <property type="term" value="F:metal ion binding"/>
    <property type="evidence" value="ECO:0007669"/>
    <property type="project" value="UniProtKB-KW"/>
</dbReference>
<comment type="caution">
    <text evidence="8">The sequence shown here is derived from an EMBL/GenBank/DDBJ whole genome shotgun (WGS) entry which is preliminary data.</text>
</comment>
<gene>
    <name evidence="8" type="ORF">LUZ63_001057</name>
</gene>
<organism evidence="8 9">
    <name type="scientific">Rhynchospora breviuscula</name>
    <dbReference type="NCBI Taxonomy" id="2022672"/>
    <lineage>
        <taxon>Eukaryota</taxon>
        <taxon>Viridiplantae</taxon>
        <taxon>Streptophyta</taxon>
        <taxon>Embryophyta</taxon>
        <taxon>Tracheophyta</taxon>
        <taxon>Spermatophyta</taxon>
        <taxon>Magnoliopsida</taxon>
        <taxon>Liliopsida</taxon>
        <taxon>Poales</taxon>
        <taxon>Cyperaceae</taxon>
        <taxon>Cyperoideae</taxon>
        <taxon>Rhynchosporeae</taxon>
        <taxon>Rhynchospora</taxon>
    </lineage>
</organism>
<dbReference type="PROSITE" id="PS51795">
    <property type="entry name" value="ZF_FLZ"/>
    <property type="match status" value="1"/>
</dbReference>
<evidence type="ECO:0000259" key="7">
    <source>
        <dbReference type="PROSITE" id="PS51795"/>
    </source>
</evidence>
<keyword evidence="9" id="KW-1185">Reference proteome</keyword>
<reference evidence="8" key="1">
    <citation type="journal article" date="2022" name="Cell">
        <title>Repeat-based holocentromeres influence genome architecture and karyotype evolution.</title>
        <authorList>
            <person name="Hofstatter P.G."/>
            <person name="Thangavel G."/>
            <person name="Lux T."/>
            <person name="Neumann P."/>
            <person name="Vondrak T."/>
            <person name="Novak P."/>
            <person name="Zhang M."/>
            <person name="Costa L."/>
            <person name="Castellani M."/>
            <person name="Scott A."/>
            <person name="Toegelov H."/>
            <person name="Fuchs J."/>
            <person name="Mata-Sucre Y."/>
            <person name="Dias Y."/>
            <person name="Vanzela A.L.L."/>
            <person name="Huettel B."/>
            <person name="Almeida C.C.S."/>
            <person name="Simkova H."/>
            <person name="Souza G."/>
            <person name="Pedrosa-Harand A."/>
            <person name="Macas J."/>
            <person name="Mayer K.F.X."/>
            <person name="Houben A."/>
            <person name="Marques A."/>
        </authorList>
    </citation>
    <scope>NUCLEOTIDE SEQUENCE</scope>
    <source>
        <strain evidence="8">RhyBre1mFocal</strain>
    </source>
</reference>
<dbReference type="Proteomes" id="UP001151287">
    <property type="component" value="Unassembled WGS sequence"/>
</dbReference>
<evidence type="ECO:0000256" key="2">
    <source>
        <dbReference type="ARBA" id="ARBA00009374"/>
    </source>
</evidence>
<dbReference type="InterPro" id="IPR007650">
    <property type="entry name" value="Zf-FLZ_dom"/>
</dbReference>
<dbReference type="GO" id="GO:0005737">
    <property type="term" value="C:cytoplasm"/>
    <property type="evidence" value="ECO:0007669"/>
    <property type="project" value="UniProtKB-SubCell"/>
</dbReference>
<sequence length="151" mass="16818">MMLGKRQRPPMRRTTSMSGFSIDEVFADGDESNPSENQSGYMAEPQPDWLRHMGPSRSLASPRGTHWRNSGDFATMEAASFLKACGMCKRRLAPGRDIFMYRGEIAYCSMECRQQQMNQDELREKCALKSMAQTANSGADQSSNGETMAAA</sequence>
<evidence type="ECO:0000256" key="4">
    <source>
        <dbReference type="ARBA" id="ARBA00022723"/>
    </source>
</evidence>
<feature type="region of interest" description="Disordered" evidence="6">
    <location>
        <begin position="131"/>
        <end position="151"/>
    </location>
</feature>
<comment type="similarity">
    <text evidence="2">Belongs to the FLZ family.</text>
</comment>
<feature type="domain" description="FLZ-type" evidence="7">
    <location>
        <begin position="80"/>
        <end position="124"/>
    </location>
</feature>
<dbReference type="AlphaFoldDB" id="A0A9Q0HXH6"/>
<feature type="region of interest" description="Disordered" evidence="6">
    <location>
        <begin position="25"/>
        <end position="64"/>
    </location>
</feature>
<keyword evidence="3" id="KW-0963">Cytoplasm</keyword>
<dbReference type="OrthoDB" id="1925036at2759"/>
<comment type="subcellular location">
    <subcellularLocation>
        <location evidence="1">Cytoplasm</location>
    </subcellularLocation>
</comment>